<feature type="transmembrane region" description="Helical" evidence="2">
    <location>
        <begin position="169"/>
        <end position="190"/>
    </location>
</feature>
<evidence type="ECO:0000313" key="3">
    <source>
        <dbReference type="EMBL" id="MDK9556438.1"/>
    </source>
</evidence>
<feature type="transmembrane region" description="Helical" evidence="2">
    <location>
        <begin position="292"/>
        <end position="314"/>
    </location>
</feature>
<dbReference type="InterPro" id="IPR010295">
    <property type="entry name" value="DUF898"/>
</dbReference>
<dbReference type="RefSeq" id="WP_219867046.1">
    <property type="nucleotide sequence ID" value="NZ_JASSQD010000001.1"/>
</dbReference>
<name>A0ABT7H7V5_9GAMM</name>
<accession>A0ABT7H7V5</accession>
<feature type="transmembrane region" description="Helical" evidence="2">
    <location>
        <begin position="127"/>
        <end position="148"/>
    </location>
</feature>
<feature type="transmembrane region" description="Helical" evidence="2">
    <location>
        <begin position="367"/>
        <end position="388"/>
    </location>
</feature>
<sequence>MSTELYQIVFAGQVLDGFDEPQVKANLKDLFNATEERIERLFSPTTEAPAIKSDLNHEEAVIYHQRLTAAGADVRISSQNRAAPAPAKPAPAAKAPAGTPPVSTTFEDAGDRRRAPLEFTGRGGEYFGIWIVNILLTIVTLGIYSAWATVRNNQYFYGNTRLDGASFQYLASPITILKGRLIALAVLVAYVALSELFVEAAIAFAVAFVFLVPWIMIRSLRFNAINSAYRNIRFDFQGTYGQAFMVAFVWPLLNLLCLLLLTPLVLKKTHQFVANGSRYGTTSFDLAATTKAYYLLFGKALLLALGFGAGAYLSARAGIPVLAAIIGGVGYLTIFGFFMAGVANLFLNSTELAEHRFESELGPAQMVWIYLSNSLLVVLTLGLFTPWAKVRMARYRAACTTMLISGDLDHFVAAEQNRASALGQELGDAFDVEFAAI</sequence>
<keyword evidence="2" id="KW-1133">Transmembrane helix</keyword>
<feature type="transmembrane region" description="Helical" evidence="2">
    <location>
        <begin position="238"/>
        <end position="261"/>
    </location>
</feature>
<keyword evidence="2" id="KW-0472">Membrane</keyword>
<proteinExistence type="predicted"/>
<keyword evidence="2" id="KW-0812">Transmembrane</keyword>
<dbReference type="Proteomes" id="UP001223547">
    <property type="component" value="Unassembled WGS sequence"/>
</dbReference>
<reference evidence="3 4" key="1">
    <citation type="submission" date="2023-05" db="EMBL/GenBank/DDBJ databases">
        <title>Marinobacter albus sp. nov., a marine bacterium isolated from sand in a coastal intertidal zone of huludao.</title>
        <authorList>
            <person name="Deng T."/>
        </authorList>
    </citation>
    <scope>NUCLEOTIDE SEQUENCE [LARGE SCALE GENOMIC DNA]</scope>
    <source>
        <strain evidence="3 4">M216</strain>
    </source>
</reference>
<gene>
    <name evidence="3" type="ORF">QQF73_02280</name>
</gene>
<feature type="transmembrane region" description="Helical" evidence="2">
    <location>
        <begin position="196"/>
        <end position="217"/>
    </location>
</feature>
<evidence type="ECO:0000256" key="1">
    <source>
        <dbReference type="SAM" id="MobiDB-lite"/>
    </source>
</evidence>
<feature type="region of interest" description="Disordered" evidence="1">
    <location>
        <begin position="80"/>
        <end position="107"/>
    </location>
</feature>
<protein>
    <submittedName>
        <fullName evidence="3">YjgN family protein</fullName>
    </submittedName>
</protein>
<feature type="transmembrane region" description="Helical" evidence="2">
    <location>
        <begin position="321"/>
        <end position="347"/>
    </location>
</feature>
<keyword evidence="4" id="KW-1185">Reference proteome</keyword>
<dbReference type="EMBL" id="JASSQD010000001">
    <property type="protein sequence ID" value="MDK9556438.1"/>
    <property type="molecule type" value="Genomic_DNA"/>
</dbReference>
<dbReference type="Pfam" id="PF05987">
    <property type="entry name" value="DUF898"/>
    <property type="match status" value="1"/>
</dbReference>
<comment type="caution">
    <text evidence="3">The sequence shown here is derived from an EMBL/GenBank/DDBJ whole genome shotgun (WGS) entry which is preliminary data.</text>
</comment>
<organism evidence="3 4">
    <name type="scientific">Marinobacter albus</name>
    <dbReference type="NCBI Taxonomy" id="3030833"/>
    <lineage>
        <taxon>Bacteria</taxon>
        <taxon>Pseudomonadati</taxon>
        <taxon>Pseudomonadota</taxon>
        <taxon>Gammaproteobacteria</taxon>
        <taxon>Pseudomonadales</taxon>
        <taxon>Marinobacteraceae</taxon>
        <taxon>Marinobacter</taxon>
    </lineage>
</organism>
<evidence type="ECO:0000313" key="4">
    <source>
        <dbReference type="Proteomes" id="UP001223547"/>
    </source>
</evidence>
<evidence type="ECO:0000256" key="2">
    <source>
        <dbReference type="SAM" id="Phobius"/>
    </source>
</evidence>
<feature type="compositionally biased region" description="Low complexity" evidence="1">
    <location>
        <begin position="82"/>
        <end position="97"/>
    </location>
</feature>